<dbReference type="Proteomes" id="UP000579250">
    <property type="component" value="Unassembled WGS sequence"/>
</dbReference>
<comment type="similarity">
    <text evidence="1">Belongs to the ABC transporter superfamily.</text>
</comment>
<evidence type="ECO:0000256" key="4">
    <source>
        <dbReference type="ARBA" id="ARBA00022840"/>
    </source>
</evidence>
<proteinExistence type="inferred from homology"/>
<dbReference type="InterPro" id="IPR052156">
    <property type="entry name" value="BCAA_Transport_ATP-bd_LivF"/>
</dbReference>
<evidence type="ECO:0000259" key="7">
    <source>
        <dbReference type="PROSITE" id="PS50893"/>
    </source>
</evidence>
<organism evidence="8 9">
    <name type="scientific">Actinomadura latina</name>
    <dbReference type="NCBI Taxonomy" id="163603"/>
    <lineage>
        <taxon>Bacteria</taxon>
        <taxon>Bacillati</taxon>
        <taxon>Actinomycetota</taxon>
        <taxon>Actinomycetes</taxon>
        <taxon>Streptosporangiales</taxon>
        <taxon>Thermomonosporaceae</taxon>
        <taxon>Actinomadura</taxon>
    </lineage>
</organism>
<reference evidence="8 9" key="1">
    <citation type="submission" date="2020-04" db="EMBL/GenBank/DDBJ databases">
        <title>MicrobeNet Type strains.</title>
        <authorList>
            <person name="Nicholson A.C."/>
        </authorList>
    </citation>
    <scope>NUCLEOTIDE SEQUENCE [LARGE SCALE GENOMIC DNA]</scope>
    <source>
        <strain evidence="8 9">ATCC BAA-277</strain>
    </source>
</reference>
<evidence type="ECO:0000313" key="9">
    <source>
        <dbReference type="Proteomes" id="UP000579250"/>
    </source>
</evidence>
<dbReference type="InterPro" id="IPR003593">
    <property type="entry name" value="AAA+_ATPase"/>
</dbReference>
<keyword evidence="4 8" id="KW-0067">ATP-binding</keyword>
<dbReference type="GO" id="GO:0015807">
    <property type="term" value="P:L-amino acid transport"/>
    <property type="evidence" value="ECO:0007669"/>
    <property type="project" value="TreeGrafter"/>
</dbReference>
<name>A0A846YY55_9ACTN</name>
<gene>
    <name evidence="8" type="ORF">HGB48_19420</name>
</gene>
<keyword evidence="2" id="KW-0813">Transport</keyword>
<feature type="domain" description="ABC transporter" evidence="7">
    <location>
        <begin position="3"/>
        <end position="230"/>
    </location>
</feature>
<evidence type="ECO:0000256" key="6">
    <source>
        <dbReference type="SAM" id="MobiDB-lite"/>
    </source>
</evidence>
<dbReference type="GO" id="GO:0016887">
    <property type="term" value="F:ATP hydrolysis activity"/>
    <property type="evidence" value="ECO:0007669"/>
    <property type="project" value="InterPro"/>
</dbReference>
<evidence type="ECO:0000256" key="1">
    <source>
        <dbReference type="ARBA" id="ARBA00005417"/>
    </source>
</evidence>
<dbReference type="Pfam" id="PF00005">
    <property type="entry name" value="ABC_tran"/>
    <property type="match status" value="1"/>
</dbReference>
<keyword evidence="5" id="KW-0029">Amino-acid transport</keyword>
<comment type="caution">
    <text evidence="8">The sequence shown here is derived from an EMBL/GenBank/DDBJ whole genome shotgun (WGS) entry which is preliminary data.</text>
</comment>
<dbReference type="PANTHER" id="PTHR43820:SF4">
    <property type="entry name" value="HIGH-AFFINITY BRANCHED-CHAIN AMINO ACID TRANSPORT ATP-BINDING PROTEIN LIVF"/>
    <property type="match status" value="1"/>
</dbReference>
<dbReference type="SMART" id="SM00382">
    <property type="entry name" value="AAA"/>
    <property type="match status" value="1"/>
</dbReference>
<dbReference type="PANTHER" id="PTHR43820">
    <property type="entry name" value="HIGH-AFFINITY BRANCHED-CHAIN AMINO ACID TRANSPORT ATP-BINDING PROTEIN LIVF"/>
    <property type="match status" value="1"/>
</dbReference>
<evidence type="ECO:0000313" key="8">
    <source>
        <dbReference type="EMBL" id="NKZ05900.1"/>
    </source>
</evidence>
<protein>
    <submittedName>
        <fullName evidence="8">ABC transporter ATP-binding protein</fullName>
    </submittedName>
</protein>
<dbReference type="CDD" id="cd03224">
    <property type="entry name" value="ABC_TM1139_LivF_branched"/>
    <property type="match status" value="1"/>
</dbReference>
<dbReference type="Gene3D" id="3.40.50.300">
    <property type="entry name" value="P-loop containing nucleotide triphosphate hydrolases"/>
    <property type="match status" value="1"/>
</dbReference>
<dbReference type="SUPFAM" id="SSF52540">
    <property type="entry name" value="P-loop containing nucleoside triphosphate hydrolases"/>
    <property type="match status" value="1"/>
</dbReference>
<dbReference type="RefSeq" id="WP_067632009.1">
    <property type="nucleotide sequence ID" value="NZ_JAAXPI010000027.1"/>
</dbReference>
<evidence type="ECO:0000256" key="5">
    <source>
        <dbReference type="ARBA" id="ARBA00022970"/>
    </source>
</evidence>
<evidence type="ECO:0000256" key="3">
    <source>
        <dbReference type="ARBA" id="ARBA00022741"/>
    </source>
</evidence>
<dbReference type="EMBL" id="JAAXPI010000027">
    <property type="protein sequence ID" value="NKZ05900.1"/>
    <property type="molecule type" value="Genomic_DNA"/>
</dbReference>
<feature type="region of interest" description="Disordered" evidence="6">
    <location>
        <begin position="229"/>
        <end position="248"/>
    </location>
</feature>
<keyword evidence="3" id="KW-0547">Nucleotide-binding</keyword>
<evidence type="ECO:0000256" key="2">
    <source>
        <dbReference type="ARBA" id="ARBA00022448"/>
    </source>
</evidence>
<dbReference type="InterPro" id="IPR027417">
    <property type="entry name" value="P-loop_NTPase"/>
</dbReference>
<dbReference type="AlphaFoldDB" id="A0A846YY55"/>
<sequence>MMLEIDRLTAGYGRVRVLHEVSLDVGEGEIVALVGPNGAGKSTLLRAVTAMIPDRSGTLTVDGRSLIGASVEAVAAAGVAHVPEGRRLFPGLSVRDNLRLGGWLGRNTDLAPVLELFPVLGKRLDQVAGSMSGGEQQMCAIARALMSRPRLLLIDELSLGLAPLLVDEILARLTGIAESGTGILLVEQDAGAALEVAHRGYVLELGEIVLAGTPAELAADPRMRGAYLGGEWEADTAPDPGRPGDGTG</sequence>
<accession>A0A846YY55</accession>
<dbReference type="InterPro" id="IPR003439">
    <property type="entry name" value="ABC_transporter-like_ATP-bd"/>
</dbReference>
<dbReference type="GO" id="GO:0005524">
    <property type="term" value="F:ATP binding"/>
    <property type="evidence" value="ECO:0007669"/>
    <property type="project" value="UniProtKB-KW"/>
</dbReference>
<dbReference type="PROSITE" id="PS50893">
    <property type="entry name" value="ABC_TRANSPORTER_2"/>
    <property type="match status" value="1"/>
</dbReference>
<keyword evidence="9" id="KW-1185">Reference proteome</keyword>
<dbReference type="GO" id="GO:0015658">
    <property type="term" value="F:branched-chain amino acid transmembrane transporter activity"/>
    <property type="evidence" value="ECO:0007669"/>
    <property type="project" value="TreeGrafter"/>
</dbReference>